<accession>A0A378PMX9</accession>
<feature type="transmembrane region" description="Helical" evidence="1">
    <location>
        <begin position="98"/>
        <end position="115"/>
    </location>
</feature>
<dbReference type="Proteomes" id="UP000255102">
    <property type="component" value="Unassembled WGS sequence"/>
</dbReference>
<evidence type="ECO:0000313" key="4">
    <source>
        <dbReference type="Proteomes" id="UP000076765"/>
    </source>
</evidence>
<evidence type="ECO:0000313" key="3">
    <source>
        <dbReference type="EMBL" id="STY86279.1"/>
    </source>
</evidence>
<protein>
    <submittedName>
        <fullName evidence="3">Predicted membrane protein</fullName>
    </submittedName>
</protein>
<reference evidence="3 5" key="2">
    <citation type="submission" date="2018-06" db="EMBL/GenBank/DDBJ databases">
        <authorList>
            <consortium name="Pathogen Informatics"/>
            <person name="Doyle S."/>
        </authorList>
    </citation>
    <scope>NUCLEOTIDE SEQUENCE [LARGE SCALE GENOMIC DNA]</scope>
    <source>
        <strain evidence="3 5">NCTC11227</strain>
    </source>
</reference>
<dbReference type="Proteomes" id="UP000076765">
    <property type="component" value="Chromosome"/>
</dbReference>
<sequence length="150" mass="16865">MNQKQRKGTRVSATQDERGLQAQFEQVEEYSPYPPAEFLHELNKIDPKYVEQVMQMAKAEQEQRHKIQDSQIAEAQRVNTALIEMDKTNLSLMGRGQWFGLALGMGLLAIAGLALYYDNGWVAGVAITAIIGILIVYVLRQQPKNPPPNP</sequence>
<gene>
    <name evidence="2" type="ORF">MOVS_01235</name>
    <name evidence="3" type="ORF">NCTC11227_00258</name>
</gene>
<dbReference type="EMBL" id="CP011158">
    <property type="protein sequence ID" value="ANB90841.1"/>
    <property type="molecule type" value="Genomic_DNA"/>
</dbReference>
<reference evidence="2 4" key="1">
    <citation type="submission" date="2015-04" db="EMBL/GenBank/DDBJ databases">
        <authorList>
            <person name="Calcutt M.J."/>
            <person name="Foecking M.F."/>
        </authorList>
    </citation>
    <scope>NUCLEOTIDE SEQUENCE [LARGE SCALE GENOMIC DNA]</scope>
    <source>
        <strain evidence="2 4">199/55</strain>
    </source>
</reference>
<dbReference type="InterPro" id="IPR019284">
    <property type="entry name" value="RP532"/>
</dbReference>
<evidence type="ECO:0000313" key="2">
    <source>
        <dbReference type="EMBL" id="ANB90841.1"/>
    </source>
</evidence>
<keyword evidence="1" id="KW-0472">Membrane</keyword>
<proteinExistence type="predicted"/>
<keyword evidence="4" id="KW-1185">Reference proteome</keyword>
<dbReference type="Pfam" id="PF10097">
    <property type="entry name" value="DUF2335"/>
    <property type="match status" value="1"/>
</dbReference>
<dbReference type="AlphaFoldDB" id="A0A378PMX9"/>
<evidence type="ECO:0000313" key="5">
    <source>
        <dbReference type="Proteomes" id="UP000255102"/>
    </source>
</evidence>
<keyword evidence="1" id="KW-1133">Transmembrane helix</keyword>
<name>A0A378PMX9_9GAMM</name>
<evidence type="ECO:0000256" key="1">
    <source>
        <dbReference type="SAM" id="Phobius"/>
    </source>
</evidence>
<keyword evidence="1" id="KW-0812">Transmembrane</keyword>
<dbReference type="RefSeq" id="WP_063513426.1">
    <property type="nucleotide sequence ID" value="NZ_CP011158.1"/>
</dbReference>
<organism evidence="3 5">
    <name type="scientific">Moraxella ovis</name>
    <dbReference type="NCBI Taxonomy" id="29433"/>
    <lineage>
        <taxon>Bacteria</taxon>
        <taxon>Pseudomonadati</taxon>
        <taxon>Pseudomonadota</taxon>
        <taxon>Gammaproteobacteria</taxon>
        <taxon>Moraxellales</taxon>
        <taxon>Moraxellaceae</taxon>
        <taxon>Moraxella</taxon>
    </lineage>
</organism>
<dbReference type="KEGG" id="moi:MOVS_01235"/>
<dbReference type="EMBL" id="UGPW01000001">
    <property type="protein sequence ID" value="STY86279.1"/>
    <property type="molecule type" value="Genomic_DNA"/>
</dbReference>
<feature type="transmembrane region" description="Helical" evidence="1">
    <location>
        <begin position="121"/>
        <end position="139"/>
    </location>
</feature>